<dbReference type="SUPFAM" id="SSF88946">
    <property type="entry name" value="Sigma2 domain of RNA polymerase sigma factors"/>
    <property type="match status" value="1"/>
</dbReference>
<dbReference type="Gene3D" id="1.10.10.10">
    <property type="entry name" value="Winged helix-like DNA-binding domain superfamily/Winged helix DNA-binding domain"/>
    <property type="match status" value="1"/>
</dbReference>
<dbReference type="PANTHER" id="PTHR43133:SF8">
    <property type="entry name" value="RNA POLYMERASE SIGMA FACTOR HI_1459-RELATED"/>
    <property type="match status" value="1"/>
</dbReference>
<dbReference type="InterPro" id="IPR007627">
    <property type="entry name" value="RNA_pol_sigma70_r2"/>
</dbReference>
<organism evidence="8 9">
    <name type="scientific">Bacillus timonensis</name>
    <dbReference type="NCBI Taxonomy" id="1033734"/>
    <lineage>
        <taxon>Bacteria</taxon>
        <taxon>Bacillati</taxon>
        <taxon>Bacillota</taxon>
        <taxon>Bacilli</taxon>
        <taxon>Bacillales</taxon>
        <taxon>Bacillaceae</taxon>
        <taxon>Bacillus</taxon>
    </lineage>
</organism>
<evidence type="ECO:0000256" key="4">
    <source>
        <dbReference type="ARBA" id="ARBA00023125"/>
    </source>
</evidence>
<dbReference type="InterPro" id="IPR036388">
    <property type="entry name" value="WH-like_DNA-bd_sf"/>
</dbReference>
<dbReference type="NCBIfam" id="TIGR02937">
    <property type="entry name" value="sigma70-ECF"/>
    <property type="match status" value="1"/>
</dbReference>
<dbReference type="Proteomes" id="UP000306477">
    <property type="component" value="Unassembled WGS sequence"/>
</dbReference>
<evidence type="ECO:0000256" key="3">
    <source>
        <dbReference type="ARBA" id="ARBA00023082"/>
    </source>
</evidence>
<dbReference type="SUPFAM" id="SSF88659">
    <property type="entry name" value="Sigma3 and sigma4 domains of RNA polymerase sigma factors"/>
    <property type="match status" value="1"/>
</dbReference>
<evidence type="ECO:0000256" key="2">
    <source>
        <dbReference type="ARBA" id="ARBA00023015"/>
    </source>
</evidence>
<dbReference type="InterPro" id="IPR013325">
    <property type="entry name" value="RNA_pol_sigma_r2"/>
</dbReference>
<comment type="similarity">
    <text evidence="1">Belongs to the sigma-70 factor family. ECF subfamily.</text>
</comment>
<evidence type="ECO:0000256" key="5">
    <source>
        <dbReference type="ARBA" id="ARBA00023163"/>
    </source>
</evidence>
<evidence type="ECO:0000259" key="7">
    <source>
        <dbReference type="Pfam" id="PF08281"/>
    </source>
</evidence>
<evidence type="ECO:0000313" key="8">
    <source>
        <dbReference type="EMBL" id="THE09300.1"/>
    </source>
</evidence>
<feature type="domain" description="RNA polymerase sigma factor 70 region 4 type 2" evidence="7">
    <location>
        <begin position="115"/>
        <end position="166"/>
    </location>
</feature>
<reference evidence="8 9" key="1">
    <citation type="journal article" date="2019" name="Indoor Air">
        <title>Impacts of indoor surface finishes on bacterial viability.</title>
        <authorList>
            <person name="Hu J."/>
            <person name="Maamar S.B."/>
            <person name="Glawe A.J."/>
            <person name="Gottel N."/>
            <person name="Gilbert J.A."/>
            <person name="Hartmann E.M."/>
        </authorList>
    </citation>
    <scope>NUCLEOTIDE SEQUENCE [LARGE SCALE GENOMIC DNA]</scope>
    <source>
        <strain evidence="8 9">AF060A6</strain>
    </source>
</reference>
<dbReference type="Gene3D" id="1.10.1740.10">
    <property type="match status" value="1"/>
</dbReference>
<dbReference type="PANTHER" id="PTHR43133">
    <property type="entry name" value="RNA POLYMERASE ECF-TYPE SIGMA FACTO"/>
    <property type="match status" value="1"/>
</dbReference>
<feature type="domain" description="RNA polymerase sigma-70 region 2" evidence="6">
    <location>
        <begin position="25"/>
        <end position="91"/>
    </location>
</feature>
<protein>
    <submittedName>
        <fullName evidence="8">RNA polymerase sigma factor</fullName>
    </submittedName>
</protein>
<dbReference type="GO" id="GO:0006352">
    <property type="term" value="P:DNA-templated transcription initiation"/>
    <property type="evidence" value="ECO:0007669"/>
    <property type="project" value="InterPro"/>
</dbReference>
<name>A0A4S3PIT5_9BACI</name>
<dbReference type="RefSeq" id="WP_136381832.1">
    <property type="nucleotide sequence ID" value="NZ_SLUB01000088.1"/>
</dbReference>
<evidence type="ECO:0000313" key="9">
    <source>
        <dbReference type="Proteomes" id="UP000306477"/>
    </source>
</evidence>
<dbReference type="OrthoDB" id="3472490at2"/>
<keyword evidence="2" id="KW-0805">Transcription regulation</keyword>
<gene>
    <name evidence="8" type="ORF">E1I69_22875</name>
</gene>
<comment type="caution">
    <text evidence="8">The sequence shown here is derived from an EMBL/GenBank/DDBJ whole genome shotgun (WGS) entry which is preliminary data.</text>
</comment>
<keyword evidence="4" id="KW-0238">DNA-binding</keyword>
<dbReference type="Pfam" id="PF04542">
    <property type="entry name" value="Sigma70_r2"/>
    <property type="match status" value="1"/>
</dbReference>
<keyword evidence="9" id="KW-1185">Reference proteome</keyword>
<accession>A0A4S3PIT5</accession>
<keyword evidence="5" id="KW-0804">Transcription</keyword>
<dbReference type="InterPro" id="IPR013249">
    <property type="entry name" value="RNA_pol_sigma70_r4_t2"/>
</dbReference>
<dbReference type="GO" id="GO:0016987">
    <property type="term" value="F:sigma factor activity"/>
    <property type="evidence" value="ECO:0007669"/>
    <property type="project" value="UniProtKB-KW"/>
</dbReference>
<dbReference type="AlphaFoldDB" id="A0A4S3PIT5"/>
<dbReference type="GO" id="GO:0003677">
    <property type="term" value="F:DNA binding"/>
    <property type="evidence" value="ECO:0007669"/>
    <property type="project" value="UniProtKB-KW"/>
</dbReference>
<dbReference type="InterPro" id="IPR013324">
    <property type="entry name" value="RNA_pol_sigma_r3/r4-like"/>
</dbReference>
<dbReference type="STRING" id="1033734.GCA_000285535_02172"/>
<dbReference type="EMBL" id="SLUB01000088">
    <property type="protein sequence ID" value="THE09300.1"/>
    <property type="molecule type" value="Genomic_DNA"/>
</dbReference>
<sequence>MSYSRAEEAILKFQKGDKEALEVIYNVYRAPLYQFIFRYTNNEQLSIDLVQDTFEKLQRNFQQFDQEKGKFKTYLYQIAYNAMMTRLRRQNVFRTLLPILADRHPHHENSDEKMTVQSAIQSLPEDLRAIVLLTYYHDLTQKEISMILHIPVGTVKSKLHRALRKLREELEVNED</sequence>
<proteinExistence type="inferred from homology"/>
<dbReference type="CDD" id="cd06171">
    <property type="entry name" value="Sigma70_r4"/>
    <property type="match status" value="1"/>
</dbReference>
<dbReference type="InterPro" id="IPR014284">
    <property type="entry name" value="RNA_pol_sigma-70_dom"/>
</dbReference>
<dbReference type="InterPro" id="IPR039425">
    <property type="entry name" value="RNA_pol_sigma-70-like"/>
</dbReference>
<evidence type="ECO:0000259" key="6">
    <source>
        <dbReference type="Pfam" id="PF04542"/>
    </source>
</evidence>
<dbReference type="Pfam" id="PF08281">
    <property type="entry name" value="Sigma70_r4_2"/>
    <property type="match status" value="1"/>
</dbReference>
<keyword evidence="3" id="KW-0731">Sigma factor</keyword>
<evidence type="ECO:0000256" key="1">
    <source>
        <dbReference type="ARBA" id="ARBA00010641"/>
    </source>
</evidence>